<evidence type="ECO:0000313" key="3">
    <source>
        <dbReference type="Proteomes" id="UP001160301"/>
    </source>
</evidence>
<reference evidence="2 3" key="1">
    <citation type="submission" date="2023-04" db="EMBL/GenBank/DDBJ databases">
        <title>The genome sequence of Polyangium sorediatum DSM14670.</title>
        <authorList>
            <person name="Zhang X."/>
        </authorList>
    </citation>
    <scope>NUCLEOTIDE SEQUENCE [LARGE SCALE GENOMIC DNA]</scope>
    <source>
        <strain evidence="2 3">DSM 14670</strain>
    </source>
</reference>
<keyword evidence="3" id="KW-1185">Reference proteome</keyword>
<feature type="region of interest" description="Disordered" evidence="1">
    <location>
        <begin position="76"/>
        <end position="142"/>
    </location>
</feature>
<dbReference type="EMBL" id="JARZHI010000003">
    <property type="protein sequence ID" value="MDI1429022.1"/>
    <property type="molecule type" value="Genomic_DNA"/>
</dbReference>
<protein>
    <recommendedName>
        <fullName evidence="4">PPE family protein</fullName>
    </recommendedName>
</protein>
<evidence type="ECO:0000313" key="2">
    <source>
        <dbReference type="EMBL" id="MDI1429022.1"/>
    </source>
</evidence>
<name>A0ABT6NL36_9BACT</name>
<sequence>MQGFTSALWQSAIIEQTVSGLRGSARDAATHARAWHGTEGAQSASFVHASSLFTGAGKLQTNGPGAAALGGLLATGELTAAPGPPPSDTPGPAVGSPLGGDVLGPGPGSAAPAQATSASASAAQIDRTFRIGGGSLGDPPLP</sequence>
<accession>A0ABT6NL36</accession>
<feature type="compositionally biased region" description="Low complexity" evidence="1">
    <location>
        <begin position="108"/>
        <end position="123"/>
    </location>
</feature>
<organism evidence="2 3">
    <name type="scientific">Polyangium sorediatum</name>
    <dbReference type="NCBI Taxonomy" id="889274"/>
    <lineage>
        <taxon>Bacteria</taxon>
        <taxon>Pseudomonadati</taxon>
        <taxon>Myxococcota</taxon>
        <taxon>Polyangia</taxon>
        <taxon>Polyangiales</taxon>
        <taxon>Polyangiaceae</taxon>
        <taxon>Polyangium</taxon>
    </lineage>
</organism>
<feature type="compositionally biased region" description="Gly residues" evidence="1">
    <location>
        <begin position="97"/>
        <end position="107"/>
    </location>
</feature>
<gene>
    <name evidence="2" type="ORF">QHF89_05930</name>
</gene>
<dbReference type="RefSeq" id="WP_284720131.1">
    <property type="nucleotide sequence ID" value="NZ_JARZHI010000003.1"/>
</dbReference>
<dbReference type="Proteomes" id="UP001160301">
    <property type="component" value="Unassembled WGS sequence"/>
</dbReference>
<comment type="caution">
    <text evidence="2">The sequence shown here is derived from an EMBL/GenBank/DDBJ whole genome shotgun (WGS) entry which is preliminary data.</text>
</comment>
<proteinExistence type="predicted"/>
<evidence type="ECO:0000256" key="1">
    <source>
        <dbReference type="SAM" id="MobiDB-lite"/>
    </source>
</evidence>
<evidence type="ECO:0008006" key="4">
    <source>
        <dbReference type="Google" id="ProtNLM"/>
    </source>
</evidence>